<evidence type="ECO:0000313" key="2">
    <source>
        <dbReference type="EMBL" id="QFZ74621.1"/>
    </source>
</evidence>
<feature type="region of interest" description="Disordered" evidence="1">
    <location>
        <begin position="1"/>
        <end position="72"/>
    </location>
</feature>
<gene>
    <name evidence="2" type="ORF">GFH48_16315</name>
</gene>
<feature type="compositionally biased region" description="Basic and acidic residues" evidence="1">
    <location>
        <begin position="11"/>
        <end position="21"/>
    </location>
</feature>
<feature type="compositionally biased region" description="Basic and acidic residues" evidence="1">
    <location>
        <begin position="40"/>
        <end position="63"/>
    </location>
</feature>
<proteinExistence type="predicted"/>
<accession>A0A5Q0LCH5</accession>
<evidence type="ECO:0000313" key="3">
    <source>
        <dbReference type="Proteomes" id="UP000326179"/>
    </source>
</evidence>
<name>A0A5Q0LCH5_9ACTN</name>
<organism evidence="2 3">
    <name type="scientific">Streptomyces fagopyri</name>
    <dbReference type="NCBI Taxonomy" id="2662397"/>
    <lineage>
        <taxon>Bacteria</taxon>
        <taxon>Bacillati</taxon>
        <taxon>Actinomycetota</taxon>
        <taxon>Actinomycetes</taxon>
        <taxon>Kitasatosporales</taxon>
        <taxon>Streptomycetaceae</taxon>
        <taxon>Streptomyces</taxon>
    </lineage>
</organism>
<dbReference type="RefSeq" id="WP_153288939.1">
    <property type="nucleotide sequence ID" value="NZ_CP045643.1"/>
</dbReference>
<protein>
    <submittedName>
        <fullName evidence="2">Uncharacterized protein</fullName>
    </submittedName>
</protein>
<evidence type="ECO:0000256" key="1">
    <source>
        <dbReference type="SAM" id="MobiDB-lite"/>
    </source>
</evidence>
<dbReference type="EMBL" id="CP045643">
    <property type="protein sequence ID" value="QFZ74621.1"/>
    <property type="molecule type" value="Genomic_DNA"/>
</dbReference>
<keyword evidence="3" id="KW-1185">Reference proteome</keyword>
<dbReference type="Proteomes" id="UP000326179">
    <property type="component" value="Chromosome"/>
</dbReference>
<dbReference type="KEGG" id="sfy:GFH48_16315"/>
<dbReference type="AlphaFoldDB" id="A0A5Q0LCH5"/>
<sequence length="72" mass="7955">MRPTSGRRSPRRGEGPAREGLRQPGGAFFLAEQGTPGGIVEHESTDAMFDNPRDPRDPRDPRTTDYVNGRFG</sequence>
<reference evidence="2 3" key="1">
    <citation type="submission" date="2019-10" db="EMBL/GenBank/DDBJ databases">
        <title>A novel species.</title>
        <authorList>
            <person name="Gao J."/>
        </authorList>
    </citation>
    <scope>NUCLEOTIDE SEQUENCE [LARGE SCALE GENOMIC DNA]</scope>
    <source>
        <strain evidence="2 3">QMT-28</strain>
    </source>
</reference>